<dbReference type="AlphaFoldDB" id="A0A183CAL1"/>
<evidence type="ECO:0000313" key="2">
    <source>
        <dbReference type="Proteomes" id="UP000050741"/>
    </source>
</evidence>
<dbReference type="WBParaSite" id="GPLIN_000991100">
    <property type="protein sequence ID" value="GPLIN_000991100"/>
    <property type="gene ID" value="GPLIN_000991100"/>
</dbReference>
<reference evidence="3" key="3">
    <citation type="submission" date="2016-06" db="UniProtKB">
        <authorList>
            <consortium name="WormBaseParasite"/>
        </authorList>
    </citation>
    <scope>IDENTIFICATION</scope>
</reference>
<protein>
    <submittedName>
        <fullName evidence="3">Neuropeptide NPSF</fullName>
    </submittedName>
</protein>
<name>A0A183CAL1_GLOPA</name>
<sequence length="158" mass="17835">MSSFTFTSSTTGFIFSALFVSASFAFPPFVGQKAEQDKRGFPVRNPYSWMAQLQKRSVPSGMDNTSPSDGELPNLLLEEPSKRFPSPAASFGGRRPQNPYSWMSFGDADQSNMDWLFTRLRPFSELVSKRLNALGMGMGFRRPKNPYLWAMNRQLLAE</sequence>
<dbReference type="Proteomes" id="UP000050741">
    <property type="component" value="Unassembled WGS sequence"/>
</dbReference>
<organism evidence="2 3">
    <name type="scientific">Globodera pallida</name>
    <name type="common">Potato cyst nematode worm</name>
    <name type="synonym">Heterodera pallida</name>
    <dbReference type="NCBI Taxonomy" id="36090"/>
    <lineage>
        <taxon>Eukaryota</taxon>
        <taxon>Metazoa</taxon>
        <taxon>Ecdysozoa</taxon>
        <taxon>Nematoda</taxon>
        <taxon>Chromadorea</taxon>
        <taxon>Rhabditida</taxon>
        <taxon>Tylenchina</taxon>
        <taxon>Tylenchomorpha</taxon>
        <taxon>Tylenchoidea</taxon>
        <taxon>Heteroderidae</taxon>
        <taxon>Heteroderinae</taxon>
        <taxon>Globodera</taxon>
    </lineage>
</organism>
<reference evidence="2" key="1">
    <citation type="submission" date="2013-12" db="EMBL/GenBank/DDBJ databases">
        <authorList>
            <person name="Aslett M."/>
        </authorList>
    </citation>
    <scope>NUCLEOTIDE SEQUENCE [LARGE SCALE GENOMIC DNA]</scope>
    <source>
        <strain evidence="2">Lindley</strain>
    </source>
</reference>
<evidence type="ECO:0000256" key="1">
    <source>
        <dbReference type="SAM" id="SignalP"/>
    </source>
</evidence>
<proteinExistence type="predicted"/>
<feature type="chain" id="PRO_5008147322" evidence="1">
    <location>
        <begin position="26"/>
        <end position="158"/>
    </location>
</feature>
<reference evidence="2" key="2">
    <citation type="submission" date="2014-05" db="EMBL/GenBank/DDBJ databases">
        <title>The genome and life-stage specific transcriptomes of Globodera pallida elucidate key aspects of plant parasitism by a cyst nematode.</title>
        <authorList>
            <person name="Cotton J.A."/>
            <person name="Lilley C.J."/>
            <person name="Jones L.M."/>
            <person name="Kikuchi T."/>
            <person name="Reid A.J."/>
            <person name="Thorpe P."/>
            <person name="Tsai I.J."/>
            <person name="Beasley H."/>
            <person name="Blok V."/>
            <person name="Cock P.J.A."/>
            <person name="Van den Akker S.E."/>
            <person name="Holroyd N."/>
            <person name="Hunt M."/>
            <person name="Mantelin S."/>
            <person name="Naghra H."/>
            <person name="Pain A."/>
            <person name="Palomares-Rius J.E."/>
            <person name="Zarowiecki M."/>
            <person name="Berriman M."/>
            <person name="Jones J.T."/>
            <person name="Urwin P.E."/>
        </authorList>
    </citation>
    <scope>NUCLEOTIDE SEQUENCE [LARGE SCALE GENOMIC DNA]</scope>
    <source>
        <strain evidence="2">Lindley</strain>
    </source>
</reference>
<feature type="signal peptide" evidence="1">
    <location>
        <begin position="1"/>
        <end position="25"/>
    </location>
</feature>
<accession>A0A183CAL1</accession>
<keyword evidence="1" id="KW-0732">Signal</keyword>
<evidence type="ECO:0000313" key="3">
    <source>
        <dbReference type="WBParaSite" id="GPLIN_000991100"/>
    </source>
</evidence>
<keyword evidence="2" id="KW-1185">Reference proteome</keyword>